<accession>A0A9N9GR64</accession>
<dbReference type="EMBL" id="CAJVPJ010002712">
    <property type="protein sequence ID" value="CAG8627737.1"/>
    <property type="molecule type" value="Genomic_DNA"/>
</dbReference>
<dbReference type="Proteomes" id="UP000789572">
    <property type="component" value="Unassembled WGS sequence"/>
</dbReference>
<keyword evidence="2" id="KW-1185">Reference proteome</keyword>
<protein>
    <submittedName>
        <fullName evidence="1">2405_t:CDS:1</fullName>
    </submittedName>
</protein>
<proteinExistence type="predicted"/>
<name>A0A9N9GR64_9GLOM</name>
<reference evidence="1" key="1">
    <citation type="submission" date="2021-06" db="EMBL/GenBank/DDBJ databases">
        <authorList>
            <person name="Kallberg Y."/>
            <person name="Tangrot J."/>
            <person name="Rosling A."/>
        </authorList>
    </citation>
    <scope>NUCLEOTIDE SEQUENCE</scope>
    <source>
        <strain evidence="1">IA702</strain>
    </source>
</reference>
<dbReference type="AlphaFoldDB" id="A0A9N9GR64"/>
<organism evidence="1 2">
    <name type="scientific">Paraglomus occultum</name>
    <dbReference type="NCBI Taxonomy" id="144539"/>
    <lineage>
        <taxon>Eukaryota</taxon>
        <taxon>Fungi</taxon>
        <taxon>Fungi incertae sedis</taxon>
        <taxon>Mucoromycota</taxon>
        <taxon>Glomeromycotina</taxon>
        <taxon>Glomeromycetes</taxon>
        <taxon>Paraglomerales</taxon>
        <taxon>Paraglomeraceae</taxon>
        <taxon>Paraglomus</taxon>
    </lineage>
</organism>
<comment type="caution">
    <text evidence="1">The sequence shown here is derived from an EMBL/GenBank/DDBJ whole genome shotgun (WGS) entry which is preliminary data.</text>
</comment>
<evidence type="ECO:0000313" key="1">
    <source>
        <dbReference type="EMBL" id="CAG8627737.1"/>
    </source>
</evidence>
<gene>
    <name evidence="1" type="ORF">POCULU_LOCUS8735</name>
</gene>
<evidence type="ECO:0000313" key="2">
    <source>
        <dbReference type="Proteomes" id="UP000789572"/>
    </source>
</evidence>
<sequence length="121" mass="13352">MVDFVRKLFELTLLFCALAAAAFFSPPDSPPTLWVSAQIRSILRRHIAFNSTIAPLSLSMTVLLAHISFAIASVSVTESSSYSPSSIRSVLRNMFRDISDMDRTAAWVAEMQTIMILVGLL</sequence>